<proteinExistence type="inferred from homology"/>
<organism evidence="7 8">
    <name type="scientific">Teredinibacter turnerae (strain ATCC 39867 / T7901)</name>
    <dbReference type="NCBI Taxonomy" id="377629"/>
    <lineage>
        <taxon>Bacteria</taxon>
        <taxon>Pseudomonadati</taxon>
        <taxon>Pseudomonadota</taxon>
        <taxon>Gammaproteobacteria</taxon>
        <taxon>Cellvibrionales</taxon>
        <taxon>Cellvibrionaceae</taxon>
        <taxon>Teredinibacter</taxon>
    </lineage>
</organism>
<evidence type="ECO:0000313" key="7">
    <source>
        <dbReference type="EMBL" id="ACR10970.1"/>
    </source>
</evidence>
<dbReference type="EC" id="3.1.3.48" evidence="2"/>
<dbReference type="AlphaFoldDB" id="C5BL27"/>
<feature type="active site" description="Proton donor" evidence="5">
    <location>
        <position position="127"/>
    </location>
</feature>
<dbReference type="EMBL" id="CP001614">
    <property type="protein sequence ID" value="ACR10970.1"/>
    <property type="molecule type" value="Genomic_DNA"/>
</dbReference>
<dbReference type="PANTHER" id="PTHR11717:SF7">
    <property type="entry name" value="LOW MOLECULAR WEIGHT PHOSPHOTYROSINE PROTEIN PHOSPHATASE"/>
    <property type="match status" value="1"/>
</dbReference>
<evidence type="ECO:0000256" key="4">
    <source>
        <dbReference type="ARBA" id="ARBA00022912"/>
    </source>
</evidence>
<dbReference type="InterPro" id="IPR023485">
    <property type="entry name" value="Ptyr_pPase"/>
</dbReference>
<comment type="similarity">
    <text evidence="1">Belongs to the low molecular weight phosphotyrosine protein phosphatase family.</text>
</comment>
<feature type="active site" evidence="5">
    <location>
        <position position="16"/>
    </location>
</feature>
<dbReference type="STRING" id="377629.TERTU_2462"/>
<dbReference type="PRINTS" id="PR00719">
    <property type="entry name" value="LMWPTPASE"/>
</dbReference>
<dbReference type="PANTHER" id="PTHR11717">
    <property type="entry name" value="LOW MOLECULAR WEIGHT PROTEIN TYROSINE PHOSPHATASE"/>
    <property type="match status" value="1"/>
</dbReference>
<dbReference type="KEGG" id="ttu:TERTU_2462"/>
<dbReference type="Gene3D" id="3.40.50.2300">
    <property type="match status" value="1"/>
</dbReference>
<dbReference type="HOGENOM" id="CLU_071415_2_2_6"/>
<dbReference type="GO" id="GO:0004725">
    <property type="term" value="F:protein tyrosine phosphatase activity"/>
    <property type="evidence" value="ECO:0007669"/>
    <property type="project" value="UniProtKB-EC"/>
</dbReference>
<keyword evidence="4" id="KW-0904">Protein phosphatase</keyword>
<dbReference type="eggNOG" id="COG0394">
    <property type="taxonomic scope" value="Bacteria"/>
</dbReference>
<dbReference type="InterPro" id="IPR050438">
    <property type="entry name" value="LMW_PTPase"/>
</dbReference>
<reference evidence="7 8" key="1">
    <citation type="journal article" date="2009" name="PLoS ONE">
        <title>The complete genome of Teredinibacter turnerae T7901: an intracellular endosymbiont of marine wood-boring bivalves (shipworms).</title>
        <authorList>
            <person name="Yang J.C."/>
            <person name="Madupu R."/>
            <person name="Durkin A.S."/>
            <person name="Ekborg N.A."/>
            <person name="Pedamallu C.S."/>
            <person name="Hostetler J.B."/>
            <person name="Radune D."/>
            <person name="Toms B.S."/>
            <person name="Henrissat B."/>
            <person name="Coutinho P.M."/>
            <person name="Schwarz S."/>
            <person name="Field L."/>
            <person name="Trindade-Silva A.E."/>
            <person name="Soares C.A.G."/>
            <person name="Elshahawi S."/>
            <person name="Hanora A."/>
            <person name="Schmidt E.W."/>
            <person name="Haygood M.G."/>
            <person name="Posfai J."/>
            <person name="Benner J."/>
            <person name="Madinger C."/>
            <person name="Nove J."/>
            <person name="Anton B."/>
            <person name="Chaudhary K."/>
            <person name="Foster J."/>
            <person name="Holman A."/>
            <person name="Kumar S."/>
            <person name="Lessard P.A."/>
            <person name="Luyten Y.A."/>
            <person name="Slatko B."/>
            <person name="Wood N."/>
            <person name="Wu B."/>
            <person name="Teplitski M."/>
            <person name="Mougous J.D."/>
            <person name="Ward N."/>
            <person name="Eisen J.A."/>
            <person name="Badger J.H."/>
            <person name="Distel D.L."/>
        </authorList>
    </citation>
    <scope>NUCLEOTIDE SEQUENCE [LARGE SCALE GENOMIC DNA]</scope>
    <source>
        <strain evidence="8">ATCC 39867 / T7901</strain>
    </source>
</reference>
<protein>
    <recommendedName>
        <fullName evidence="2">protein-tyrosine-phosphatase</fullName>
        <ecNumber evidence="2">3.1.3.48</ecNumber>
    </recommendedName>
</protein>
<evidence type="ECO:0000256" key="2">
    <source>
        <dbReference type="ARBA" id="ARBA00013064"/>
    </source>
</evidence>
<dbReference type="FunFam" id="3.40.50.2300:FF:000113">
    <property type="entry name" value="Low molecular weight protein-tyrosine-phosphatase"/>
    <property type="match status" value="1"/>
</dbReference>
<dbReference type="OrthoDB" id="9784339at2"/>
<dbReference type="InterPro" id="IPR017867">
    <property type="entry name" value="Tyr_phospatase_low_mol_wt"/>
</dbReference>
<dbReference type="SMART" id="SM00226">
    <property type="entry name" value="LMWPc"/>
    <property type="match status" value="1"/>
</dbReference>
<feature type="domain" description="Phosphotyrosine protein phosphatase I" evidence="6">
    <location>
        <begin position="4"/>
        <end position="153"/>
    </location>
</feature>
<dbReference type="Proteomes" id="UP000009080">
    <property type="component" value="Chromosome"/>
</dbReference>
<accession>C5BL27</accession>
<evidence type="ECO:0000256" key="3">
    <source>
        <dbReference type="ARBA" id="ARBA00022801"/>
    </source>
</evidence>
<dbReference type="CDD" id="cd16343">
    <property type="entry name" value="LMWPTP"/>
    <property type="match status" value="1"/>
</dbReference>
<dbReference type="RefSeq" id="WP_015817082.1">
    <property type="nucleotide sequence ID" value="NC_012997.1"/>
</dbReference>
<evidence type="ECO:0000313" key="8">
    <source>
        <dbReference type="Proteomes" id="UP000009080"/>
    </source>
</evidence>
<gene>
    <name evidence="7" type="ordered locus">TERTU_2462</name>
</gene>
<dbReference type="SUPFAM" id="SSF52788">
    <property type="entry name" value="Phosphotyrosine protein phosphatases I"/>
    <property type="match status" value="1"/>
</dbReference>
<evidence type="ECO:0000259" key="6">
    <source>
        <dbReference type="SMART" id="SM00226"/>
    </source>
</evidence>
<dbReference type="Pfam" id="PF01451">
    <property type="entry name" value="LMWPc"/>
    <property type="match status" value="1"/>
</dbReference>
<feature type="active site" description="Nucleophile" evidence="5">
    <location>
        <position position="10"/>
    </location>
</feature>
<dbReference type="InterPro" id="IPR036196">
    <property type="entry name" value="Ptyr_pPase_sf"/>
</dbReference>
<name>C5BL27_TERTT</name>
<keyword evidence="3" id="KW-0378">Hydrolase</keyword>
<evidence type="ECO:0000256" key="5">
    <source>
        <dbReference type="PIRSR" id="PIRSR617867-1"/>
    </source>
</evidence>
<keyword evidence="8" id="KW-1185">Reference proteome</keyword>
<sequence>MKKVKVLFVCLGNICRSPTAEGVFRKKVSDAGLEETIEIDSAGTSGWHIGEPPDQRAVAAAKARGYDLAPLRGRQLVADDFRIYDYILVMDRENLANSKAIAPPEFSGCLRLLLAFSSQSHYSEVPDPYYGGDQGFETVLDLLEDSCDGLLKEIERDSL</sequence>
<evidence type="ECO:0000256" key="1">
    <source>
        <dbReference type="ARBA" id="ARBA00011063"/>
    </source>
</evidence>